<dbReference type="Pfam" id="PF00089">
    <property type="entry name" value="Trypsin"/>
    <property type="match status" value="1"/>
</dbReference>
<accession>A0A8S9WQK7</accession>
<dbReference type="InterPro" id="IPR009003">
    <property type="entry name" value="Peptidase_S1_PA"/>
</dbReference>
<keyword evidence="5" id="KW-0862">Zinc</keyword>
<dbReference type="PROSITE" id="PS50240">
    <property type="entry name" value="TRYPSIN_DOM"/>
    <property type="match status" value="1"/>
</dbReference>
<keyword evidence="12" id="KW-1185">Reference proteome</keyword>
<keyword evidence="6" id="KW-0539">Nucleus</keyword>
<feature type="region of interest" description="Disordered" evidence="8">
    <location>
        <begin position="156"/>
        <end position="186"/>
    </location>
</feature>
<comment type="caution">
    <text evidence="11">The sequence shown here is derived from an EMBL/GenBank/DDBJ whole genome shotgun (WGS) entry which is preliminary data.</text>
</comment>
<keyword evidence="3" id="KW-0677">Repeat</keyword>
<dbReference type="FunFam" id="3.30.160.60:FF:000446">
    <property type="entry name" value="Zinc finger protein"/>
    <property type="match status" value="1"/>
</dbReference>
<evidence type="ECO:0008006" key="13">
    <source>
        <dbReference type="Google" id="ProtNLM"/>
    </source>
</evidence>
<dbReference type="PROSITE" id="PS00028">
    <property type="entry name" value="ZINC_FINGER_C2H2_1"/>
    <property type="match status" value="1"/>
</dbReference>
<evidence type="ECO:0000256" key="4">
    <source>
        <dbReference type="ARBA" id="ARBA00022771"/>
    </source>
</evidence>
<dbReference type="GO" id="GO:0005634">
    <property type="term" value="C:nucleus"/>
    <property type="evidence" value="ECO:0007669"/>
    <property type="project" value="UniProtKB-SubCell"/>
</dbReference>
<dbReference type="PANTHER" id="PTHR24394:SF29">
    <property type="entry name" value="MYONEURIN"/>
    <property type="match status" value="1"/>
</dbReference>
<dbReference type="Gene3D" id="3.30.160.60">
    <property type="entry name" value="Classic Zinc Finger"/>
    <property type="match status" value="6"/>
</dbReference>
<dbReference type="InterPro" id="IPR043504">
    <property type="entry name" value="Peptidase_S1_PA_chymotrypsin"/>
</dbReference>
<feature type="domain" description="Peptidase S1" evidence="10">
    <location>
        <begin position="462"/>
        <end position="719"/>
    </location>
</feature>
<dbReference type="PANTHER" id="PTHR24394">
    <property type="entry name" value="ZINC FINGER PROTEIN"/>
    <property type="match status" value="1"/>
</dbReference>
<evidence type="ECO:0000259" key="9">
    <source>
        <dbReference type="PROSITE" id="PS50157"/>
    </source>
</evidence>
<dbReference type="GO" id="GO:0000981">
    <property type="term" value="F:DNA-binding transcription factor activity, RNA polymerase II-specific"/>
    <property type="evidence" value="ECO:0007669"/>
    <property type="project" value="TreeGrafter"/>
</dbReference>
<feature type="domain" description="C2H2-type" evidence="9">
    <location>
        <begin position="303"/>
        <end position="330"/>
    </location>
</feature>
<evidence type="ECO:0000256" key="6">
    <source>
        <dbReference type="ARBA" id="ARBA00023242"/>
    </source>
</evidence>
<dbReference type="SMART" id="SM00020">
    <property type="entry name" value="Tryp_SPc"/>
    <property type="match status" value="1"/>
</dbReference>
<dbReference type="AlphaFoldDB" id="A0A8S9WQK7"/>
<dbReference type="PROSITE" id="PS50157">
    <property type="entry name" value="ZINC_FINGER_C2H2_2"/>
    <property type="match status" value="6"/>
</dbReference>
<dbReference type="SUPFAM" id="SSF50494">
    <property type="entry name" value="Trypsin-like serine proteases"/>
    <property type="match status" value="1"/>
</dbReference>
<dbReference type="Proteomes" id="UP000466442">
    <property type="component" value="Unassembled WGS sequence"/>
</dbReference>
<evidence type="ECO:0000259" key="10">
    <source>
        <dbReference type="PROSITE" id="PS50240"/>
    </source>
</evidence>
<feature type="region of interest" description="Disordered" evidence="8">
    <location>
        <begin position="719"/>
        <end position="779"/>
    </location>
</feature>
<feature type="compositionally biased region" description="Polar residues" evidence="8">
    <location>
        <begin position="156"/>
        <end position="178"/>
    </location>
</feature>
<dbReference type="EMBL" id="WIXP02000017">
    <property type="protein sequence ID" value="KAF6197695.1"/>
    <property type="molecule type" value="Genomic_DNA"/>
</dbReference>
<feature type="domain" description="C2H2-type" evidence="9">
    <location>
        <begin position="275"/>
        <end position="302"/>
    </location>
</feature>
<dbReference type="Gene3D" id="2.40.10.10">
    <property type="entry name" value="Trypsin-like serine proteases"/>
    <property type="match status" value="1"/>
</dbReference>
<dbReference type="OrthoDB" id="7312725at2759"/>
<dbReference type="InterPro" id="IPR036236">
    <property type="entry name" value="Znf_C2H2_sf"/>
</dbReference>
<dbReference type="GO" id="GO:0006508">
    <property type="term" value="P:proteolysis"/>
    <property type="evidence" value="ECO:0007669"/>
    <property type="project" value="InterPro"/>
</dbReference>
<evidence type="ECO:0000256" key="5">
    <source>
        <dbReference type="ARBA" id="ARBA00022833"/>
    </source>
</evidence>
<dbReference type="FunFam" id="3.30.160.60:FF:000882">
    <property type="entry name" value="Predicted gene, 21060"/>
    <property type="match status" value="1"/>
</dbReference>
<keyword evidence="4 7" id="KW-0863">Zinc-finger</keyword>
<reference evidence="11" key="1">
    <citation type="journal article" date="2021" name="Mol. Ecol. Resour.">
        <title>Apolygus lucorum genome provides insights into omnivorousness and mesophyll feeding.</title>
        <authorList>
            <person name="Liu Y."/>
            <person name="Liu H."/>
            <person name="Wang H."/>
            <person name="Huang T."/>
            <person name="Liu B."/>
            <person name="Yang B."/>
            <person name="Yin L."/>
            <person name="Li B."/>
            <person name="Zhang Y."/>
            <person name="Zhang S."/>
            <person name="Jiang F."/>
            <person name="Zhang X."/>
            <person name="Ren Y."/>
            <person name="Wang B."/>
            <person name="Wang S."/>
            <person name="Lu Y."/>
            <person name="Wu K."/>
            <person name="Fan W."/>
            <person name="Wang G."/>
        </authorList>
    </citation>
    <scope>NUCLEOTIDE SEQUENCE</scope>
    <source>
        <strain evidence="11">12Hb</strain>
    </source>
</reference>
<feature type="region of interest" description="Disordered" evidence="8">
    <location>
        <begin position="69"/>
        <end position="113"/>
    </location>
</feature>
<dbReference type="FunFam" id="3.30.160.60:FF:001249">
    <property type="entry name" value="CTCF"/>
    <property type="match status" value="1"/>
</dbReference>
<dbReference type="GO" id="GO:0008270">
    <property type="term" value="F:zinc ion binding"/>
    <property type="evidence" value="ECO:0007669"/>
    <property type="project" value="UniProtKB-KW"/>
</dbReference>
<feature type="domain" description="C2H2-type" evidence="9">
    <location>
        <begin position="247"/>
        <end position="274"/>
    </location>
</feature>
<keyword evidence="2" id="KW-0479">Metal-binding</keyword>
<feature type="compositionally biased region" description="Acidic residues" evidence="8">
    <location>
        <begin position="735"/>
        <end position="747"/>
    </location>
</feature>
<dbReference type="SUPFAM" id="SSF57667">
    <property type="entry name" value="beta-beta-alpha zinc fingers"/>
    <property type="match status" value="3"/>
</dbReference>
<feature type="region of interest" description="Disordered" evidence="8">
    <location>
        <begin position="1"/>
        <end position="34"/>
    </location>
</feature>
<feature type="compositionally biased region" description="Basic and acidic residues" evidence="8">
    <location>
        <begin position="69"/>
        <end position="78"/>
    </location>
</feature>
<dbReference type="SMART" id="SM00355">
    <property type="entry name" value="ZnF_C2H2"/>
    <property type="match status" value="6"/>
</dbReference>
<feature type="domain" description="C2H2-type" evidence="9">
    <location>
        <begin position="219"/>
        <end position="246"/>
    </location>
</feature>
<dbReference type="FunFam" id="3.30.160.60:FF:000417">
    <property type="entry name" value="Zinc finger protein"/>
    <property type="match status" value="1"/>
</dbReference>
<feature type="domain" description="C2H2-type" evidence="9">
    <location>
        <begin position="331"/>
        <end position="358"/>
    </location>
</feature>
<dbReference type="InterPro" id="IPR013087">
    <property type="entry name" value="Znf_C2H2_type"/>
</dbReference>
<dbReference type="FunFam" id="3.30.160.60:FF:002287">
    <property type="entry name" value="Uncharacterized protein"/>
    <property type="match status" value="1"/>
</dbReference>
<comment type="subcellular location">
    <subcellularLocation>
        <location evidence="1">Nucleus</location>
    </subcellularLocation>
</comment>
<evidence type="ECO:0000256" key="2">
    <source>
        <dbReference type="ARBA" id="ARBA00022723"/>
    </source>
</evidence>
<evidence type="ECO:0000256" key="1">
    <source>
        <dbReference type="ARBA" id="ARBA00004123"/>
    </source>
</evidence>
<dbReference type="InterPro" id="IPR001254">
    <property type="entry name" value="Trypsin_dom"/>
</dbReference>
<feature type="compositionally biased region" description="Gly residues" evidence="8">
    <location>
        <begin position="756"/>
        <end position="771"/>
    </location>
</feature>
<proteinExistence type="predicted"/>
<protein>
    <recommendedName>
        <fullName evidence="13">Peptidase S1 domain-containing protein</fullName>
    </recommendedName>
</protein>
<evidence type="ECO:0000256" key="8">
    <source>
        <dbReference type="SAM" id="MobiDB-lite"/>
    </source>
</evidence>
<evidence type="ECO:0000313" key="12">
    <source>
        <dbReference type="Proteomes" id="UP000466442"/>
    </source>
</evidence>
<evidence type="ECO:0000313" key="11">
    <source>
        <dbReference type="EMBL" id="KAF6197695.1"/>
    </source>
</evidence>
<sequence>MKTRSRNSEQRKHEQRNEKTIMRPTYFETTDKEKGSLQEALVANLELRPIYRSFGNRCTQSSLDVELNKPERHGEHEVSPSQIPESGASKPNEEDRSGCADSGGGGQDETAIRNVKIEPDVPCIKTEIQHQNNGNAESESIARDCDINRLGCSSNESNSKIGEDSCTSETARLQNSSNHEGDSMDGRTLMSEIEARLREEAILRDIFSDGRRNRKSSNTICEVCGYKAGRVNHLKTHMRKHTGEKPYSCGICDFRTGALLSLQRHMRVHTGEKPYSCGVCEYRSAHLSDMKRHVTIHSGEKPHACLECPYRCASLKEMRRHMRTHTGEKPYSCELCYYKASQKATLTAHMKVHTGEKPFSCSFCDYRARRASHVTRHMKTHSGELTRVLALTTEDPGAGDITRVHRWSSDPTTPETVFETDAPWNGTFLAKSYSTARRSSTSTNSMHLSNVVVLLVLADVIPIRGVKPGDFPFLATILYNHRGICGGVLYTTTRLVAACHCLVANNSGTFQAPHIVRDASRILVDMGNDADRPSGVFRSAKFVDVHPKCKCTSRAMLYDYALIEVDQPFVVTKGEIEVSAIFDHRNDIANFYNDPGAYYCTLLDFKIIPRKHHYDLGSLLSFTIHVESIAWCVDKYRTYLKSLDFDGSVQLCSNSEEKVCQRPDVGGPVVCSLSEDFQDKLTVGLLTGRHHPYCGKETHLEFVVSEVYARIDGAMEWLEGWKPTPPRPHSTVSTESDDSDYDTEEPEPTNGTQTGRTGGTGTGGTGTGGNGTDTVTMTDDPISKIHSGEPSCHSVHPLLYPTIPLLLACIST</sequence>
<feature type="compositionally biased region" description="Basic and acidic residues" evidence="8">
    <location>
        <begin position="1"/>
        <end position="21"/>
    </location>
</feature>
<evidence type="ECO:0000256" key="7">
    <source>
        <dbReference type="PROSITE-ProRule" id="PRU00042"/>
    </source>
</evidence>
<feature type="domain" description="C2H2-type" evidence="9">
    <location>
        <begin position="359"/>
        <end position="386"/>
    </location>
</feature>
<organism evidence="11 12">
    <name type="scientific">Apolygus lucorum</name>
    <name type="common">Small green plant bug</name>
    <name type="synonym">Lygocoris lucorum</name>
    <dbReference type="NCBI Taxonomy" id="248454"/>
    <lineage>
        <taxon>Eukaryota</taxon>
        <taxon>Metazoa</taxon>
        <taxon>Ecdysozoa</taxon>
        <taxon>Arthropoda</taxon>
        <taxon>Hexapoda</taxon>
        <taxon>Insecta</taxon>
        <taxon>Pterygota</taxon>
        <taxon>Neoptera</taxon>
        <taxon>Paraneoptera</taxon>
        <taxon>Hemiptera</taxon>
        <taxon>Heteroptera</taxon>
        <taxon>Panheteroptera</taxon>
        <taxon>Cimicomorpha</taxon>
        <taxon>Miridae</taxon>
        <taxon>Mirini</taxon>
        <taxon>Apolygus</taxon>
    </lineage>
</organism>
<dbReference type="GO" id="GO:0004252">
    <property type="term" value="F:serine-type endopeptidase activity"/>
    <property type="evidence" value="ECO:0007669"/>
    <property type="project" value="InterPro"/>
</dbReference>
<gene>
    <name evidence="11" type="ORF">GE061_008661</name>
</gene>
<evidence type="ECO:0000256" key="3">
    <source>
        <dbReference type="ARBA" id="ARBA00022737"/>
    </source>
</evidence>
<name>A0A8S9WQK7_APOLU</name>